<keyword evidence="3 6" id="KW-0762">Sugar transport</keyword>
<name>A0A5D8QD92_9THEO</name>
<dbReference type="PROSITE" id="PS01037">
    <property type="entry name" value="SBP_BACTERIAL_1"/>
    <property type="match status" value="1"/>
</dbReference>
<dbReference type="Pfam" id="PF13416">
    <property type="entry name" value="SBP_bac_8"/>
    <property type="match status" value="1"/>
</dbReference>
<dbReference type="CDD" id="cd13586">
    <property type="entry name" value="PBP2_Maltose_binding_like"/>
    <property type="match status" value="1"/>
</dbReference>
<evidence type="ECO:0000256" key="3">
    <source>
        <dbReference type="ARBA" id="ARBA00022597"/>
    </source>
</evidence>
<comment type="subcellular location">
    <subcellularLocation>
        <location evidence="6">Cell membrane</location>
        <topology evidence="6">Lipid-anchor</topology>
    </subcellularLocation>
</comment>
<dbReference type="EMBL" id="VTPS01000006">
    <property type="protein sequence ID" value="TZE82377.1"/>
    <property type="molecule type" value="Genomic_DNA"/>
</dbReference>
<dbReference type="GO" id="GO:0055052">
    <property type="term" value="C:ATP-binding cassette (ABC) transporter complex, substrate-binding subunit-containing"/>
    <property type="evidence" value="ECO:0007669"/>
    <property type="project" value="TreeGrafter"/>
</dbReference>
<comment type="caution">
    <text evidence="7">The sequence shown here is derived from an EMBL/GenBank/DDBJ whole genome shotgun (WGS) entry which is preliminary data.</text>
</comment>
<sequence length="413" mass="44888">MKRFLAVLLIAVLAVSMAACGGSSQSQQNTGQDNQSTTVEGNKGVELTVWSHLTETEVKKVQEVADKWASETGNKVKVLTDNSDFQAFATAANSGKGPDIMFGLPHDNLGTFYKAGLLEPVPDGVINDSDYVPLAIDAVSYDGKKYAIPLSMESYALFYNTDMIKEAPKTWDEFVNVAQKYGFMYDINNFYFSYAFISGNGGYVFKNNGGSYDVNDIGLNNEGAKKGFAAIYDMVNRYKFMPADIKGDIAKGNFQSKKIGMYISGPWDVQSFKDAGVNFAVAPLPKLENGSDMKPFVGVQAAFVNANSKNKDAAWELMKYLAENTPIPLFETGNRIPVINSVLNSSEVQSNEILKGFADSASKGEPMPNVPEVQAMWTPANNNLTLITSGKLAPDKAADQIVAQMKEGIATMQ</sequence>
<keyword evidence="6" id="KW-0449">Lipoprotein</keyword>
<dbReference type="SUPFAM" id="SSF53850">
    <property type="entry name" value="Periplasmic binding protein-like II"/>
    <property type="match status" value="1"/>
</dbReference>
<reference evidence="7 8" key="1">
    <citation type="submission" date="2019-08" db="EMBL/GenBank/DDBJ databases">
        <title>Calorimonas adulescens gen. nov., sp. nov., an anaerobic thermophilic bacterium from Sakhalin hot spring.</title>
        <authorList>
            <person name="Khomyakova M.A."/>
            <person name="Merkel A.Y."/>
            <person name="Novikov A."/>
            <person name="Bonch-Osmolovskaya E.A."/>
            <person name="Slobodkin A.I."/>
        </authorList>
    </citation>
    <scope>NUCLEOTIDE SEQUENCE [LARGE SCALE GENOMIC DNA]</scope>
    <source>
        <strain evidence="7 8">A05MB</strain>
    </source>
</reference>
<feature type="signal peptide" evidence="6">
    <location>
        <begin position="1"/>
        <end position="18"/>
    </location>
</feature>
<feature type="chain" id="PRO_5039758310" description="Maltodextrin-binding protein" evidence="6">
    <location>
        <begin position="19"/>
        <end position="413"/>
    </location>
</feature>
<dbReference type="RefSeq" id="WP_149544889.1">
    <property type="nucleotide sequence ID" value="NZ_VTPS01000006.1"/>
</dbReference>
<dbReference type="Proteomes" id="UP000322976">
    <property type="component" value="Unassembled WGS sequence"/>
</dbReference>
<evidence type="ECO:0000313" key="7">
    <source>
        <dbReference type="EMBL" id="TZE82377.1"/>
    </source>
</evidence>
<gene>
    <name evidence="7" type="ORF">FWJ32_05045</name>
</gene>
<evidence type="ECO:0000256" key="4">
    <source>
        <dbReference type="ARBA" id="ARBA00022729"/>
    </source>
</evidence>
<keyword evidence="6" id="KW-1003">Cell membrane</keyword>
<evidence type="ECO:0000256" key="2">
    <source>
        <dbReference type="ARBA" id="ARBA00022448"/>
    </source>
</evidence>
<evidence type="ECO:0000256" key="6">
    <source>
        <dbReference type="RuleBase" id="RU365005"/>
    </source>
</evidence>
<comment type="similarity">
    <text evidence="1 6">Belongs to the bacterial solute-binding protein 1 family.</text>
</comment>
<dbReference type="PRINTS" id="PR00181">
    <property type="entry name" value="MALTOSEBP"/>
</dbReference>
<dbReference type="Gene3D" id="3.40.190.10">
    <property type="entry name" value="Periplasmic binding protein-like II"/>
    <property type="match status" value="2"/>
</dbReference>
<dbReference type="GO" id="GO:0042956">
    <property type="term" value="P:maltodextrin transmembrane transport"/>
    <property type="evidence" value="ECO:0007669"/>
    <property type="project" value="TreeGrafter"/>
</dbReference>
<keyword evidence="6" id="KW-0472">Membrane</keyword>
<dbReference type="InterPro" id="IPR006060">
    <property type="entry name" value="Maltose/Cyclodextrin-bd"/>
</dbReference>
<dbReference type="PROSITE" id="PS51257">
    <property type="entry name" value="PROKAR_LIPOPROTEIN"/>
    <property type="match status" value="1"/>
</dbReference>
<dbReference type="GO" id="GO:0015144">
    <property type="term" value="F:carbohydrate transmembrane transporter activity"/>
    <property type="evidence" value="ECO:0007669"/>
    <property type="project" value="InterPro"/>
</dbReference>
<keyword evidence="2 6" id="KW-0813">Transport</keyword>
<dbReference type="InterPro" id="IPR006059">
    <property type="entry name" value="SBP"/>
</dbReference>
<protein>
    <recommendedName>
        <fullName evidence="5 6">Maltodextrin-binding protein</fullName>
    </recommendedName>
</protein>
<accession>A0A5D8QD92</accession>
<dbReference type="InterPro" id="IPR006061">
    <property type="entry name" value="SBP_1_CS"/>
</dbReference>
<dbReference type="PANTHER" id="PTHR30061:SF50">
    <property type="entry name" value="MALTOSE_MALTODEXTRIN-BINDING PERIPLASMIC PROTEIN"/>
    <property type="match status" value="1"/>
</dbReference>
<dbReference type="PANTHER" id="PTHR30061">
    <property type="entry name" value="MALTOSE-BINDING PERIPLASMIC PROTEIN"/>
    <property type="match status" value="1"/>
</dbReference>
<keyword evidence="8" id="KW-1185">Reference proteome</keyword>
<organism evidence="7 8">
    <name type="scientific">Calorimonas adulescens</name>
    <dbReference type="NCBI Taxonomy" id="2606906"/>
    <lineage>
        <taxon>Bacteria</taxon>
        <taxon>Bacillati</taxon>
        <taxon>Bacillota</taxon>
        <taxon>Clostridia</taxon>
        <taxon>Thermoanaerobacterales</taxon>
        <taxon>Thermoanaerobacteraceae</taxon>
        <taxon>Calorimonas</taxon>
    </lineage>
</organism>
<dbReference type="GO" id="GO:0015768">
    <property type="term" value="P:maltose transport"/>
    <property type="evidence" value="ECO:0007669"/>
    <property type="project" value="TreeGrafter"/>
</dbReference>
<evidence type="ECO:0000313" key="8">
    <source>
        <dbReference type="Proteomes" id="UP000322976"/>
    </source>
</evidence>
<keyword evidence="4 6" id="KW-0732">Signal</keyword>
<dbReference type="AlphaFoldDB" id="A0A5D8QD92"/>
<proteinExistence type="inferred from homology"/>
<evidence type="ECO:0000256" key="5">
    <source>
        <dbReference type="ARBA" id="ARBA00030303"/>
    </source>
</evidence>
<evidence type="ECO:0000256" key="1">
    <source>
        <dbReference type="ARBA" id="ARBA00008520"/>
    </source>
</evidence>
<dbReference type="GO" id="GO:1901982">
    <property type="term" value="F:maltose binding"/>
    <property type="evidence" value="ECO:0007669"/>
    <property type="project" value="TreeGrafter"/>
</dbReference>